<name>A0A521FL98_9SPHI</name>
<sequence length="274" mass="31380">MDMQLQELHKIAGRFKSRETISPVFFIGHGNPMNAVWDNDFTRSLTALGKRIDKPNAVLVISAHWETVGTYVSVHPQPRTIHDIGGFPEELYQFHYPSAGHPEFARMLREMVTLADVKEDHLMGLDHGAWTILKYIWPDADVPVFEMSMDYTRSPQYHFQLAAQLKELRKKGVLILCSGNIVHNVAMMDWKAIDAKPYDWTLEFDAFVKKQIDDRNMAALLNYSSTSSRLAVPTDEHYMPLVYAMGLVQGNEDIQHIFEGYQYASLSMRCLQIG</sequence>
<evidence type="ECO:0000313" key="7">
    <source>
        <dbReference type="EMBL" id="SMO96909.1"/>
    </source>
</evidence>
<dbReference type="PANTHER" id="PTHR30096:SF0">
    <property type="entry name" value="4,5-DOPA DIOXYGENASE EXTRADIOL-LIKE PROTEIN"/>
    <property type="match status" value="1"/>
</dbReference>
<dbReference type="AlphaFoldDB" id="A0A521FL98"/>
<organism evidence="7 8">
    <name type="scientific">Pedobacter westerhofensis</name>
    <dbReference type="NCBI Taxonomy" id="425512"/>
    <lineage>
        <taxon>Bacteria</taxon>
        <taxon>Pseudomonadati</taxon>
        <taxon>Bacteroidota</taxon>
        <taxon>Sphingobacteriia</taxon>
        <taxon>Sphingobacteriales</taxon>
        <taxon>Sphingobacteriaceae</taxon>
        <taxon>Pedobacter</taxon>
    </lineage>
</organism>
<dbReference type="GO" id="GO:0008270">
    <property type="term" value="F:zinc ion binding"/>
    <property type="evidence" value="ECO:0007669"/>
    <property type="project" value="InterPro"/>
</dbReference>
<keyword evidence="5" id="KW-0560">Oxidoreductase</keyword>
<dbReference type="NCBIfam" id="NF007914">
    <property type="entry name" value="PRK10628.1"/>
    <property type="match status" value="1"/>
</dbReference>
<evidence type="ECO:0000256" key="5">
    <source>
        <dbReference type="ARBA" id="ARBA00023002"/>
    </source>
</evidence>
<dbReference type="Pfam" id="PF02900">
    <property type="entry name" value="LigB"/>
    <property type="match status" value="1"/>
</dbReference>
<dbReference type="InterPro" id="IPR014436">
    <property type="entry name" value="Extradiol_dOase_DODA"/>
</dbReference>
<dbReference type="Gene3D" id="3.40.830.10">
    <property type="entry name" value="LigB-like"/>
    <property type="match status" value="1"/>
</dbReference>
<keyword evidence="3" id="KW-0479">Metal-binding</keyword>
<evidence type="ECO:0000259" key="6">
    <source>
        <dbReference type="Pfam" id="PF02900"/>
    </source>
</evidence>
<dbReference type="PIRSF" id="PIRSF006157">
    <property type="entry name" value="Doxgns_DODA"/>
    <property type="match status" value="1"/>
</dbReference>
<accession>A0A521FL98</accession>
<gene>
    <name evidence="7" type="ORF">SAMN06265348_113179</name>
</gene>
<evidence type="ECO:0000256" key="3">
    <source>
        <dbReference type="ARBA" id="ARBA00022723"/>
    </source>
</evidence>
<evidence type="ECO:0000256" key="4">
    <source>
        <dbReference type="ARBA" id="ARBA00022833"/>
    </source>
</evidence>
<dbReference type="OrthoDB" id="9790889at2"/>
<comment type="cofactor">
    <cofactor evidence="1">
        <name>Zn(2+)</name>
        <dbReference type="ChEBI" id="CHEBI:29105"/>
    </cofactor>
</comment>
<comment type="similarity">
    <text evidence="2">Belongs to the DODA-type extradiol aromatic ring-opening dioxygenase family.</text>
</comment>
<evidence type="ECO:0000256" key="1">
    <source>
        <dbReference type="ARBA" id="ARBA00001947"/>
    </source>
</evidence>
<keyword evidence="7" id="KW-0223">Dioxygenase</keyword>
<feature type="domain" description="Extradiol ring-cleavage dioxygenase class III enzyme subunit B" evidence="6">
    <location>
        <begin position="30"/>
        <end position="263"/>
    </location>
</feature>
<dbReference type="SUPFAM" id="SSF53213">
    <property type="entry name" value="LigB-like"/>
    <property type="match status" value="1"/>
</dbReference>
<reference evidence="7 8" key="1">
    <citation type="submission" date="2017-05" db="EMBL/GenBank/DDBJ databases">
        <authorList>
            <person name="Varghese N."/>
            <person name="Submissions S."/>
        </authorList>
    </citation>
    <scope>NUCLEOTIDE SEQUENCE [LARGE SCALE GENOMIC DNA]</scope>
    <source>
        <strain evidence="7 8">DSM 19036</strain>
    </source>
</reference>
<dbReference type="PANTHER" id="PTHR30096">
    <property type="entry name" value="4,5-DOPA DIOXYGENASE EXTRADIOL-LIKE PROTEIN"/>
    <property type="match status" value="1"/>
</dbReference>
<dbReference type="EMBL" id="FXTN01000013">
    <property type="protein sequence ID" value="SMO96909.1"/>
    <property type="molecule type" value="Genomic_DNA"/>
</dbReference>
<evidence type="ECO:0000256" key="2">
    <source>
        <dbReference type="ARBA" id="ARBA00007581"/>
    </source>
</evidence>
<keyword evidence="4" id="KW-0862">Zinc</keyword>
<proteinExistence type="inferred from homology"/>
<dbReference type="InterPro" id="IPR004183">
    <property type="entry name" value="Xdiol_dOase_suB"/>
</dbReference>
<dbReference type="Proteomes" id="UP000320300">
    <property type="component" value="Unassembled WGS sequence"/>
</dbReference>
<dbReference type="RefSeq" id="WP_142530598.1">
    <property type="nucleotide sequence ID" value="NZ_CBCSJO010000012.1"/>
</dbReference>
<protein>
    <submittedName>
        <fullName evidence="7">4,5-DOPA dioxygenase extradiol</fullName>
    </submittedName>
</protein>
<dbReference type="GO" id="GO:0016702">
    <property type="term" value="F:oxidoreductase activity, acting on single donors with incorporation of molecular oxygen, incorporation of two atoms of oxygen"/>
    <property type="evidence" value="ECO:0007669"/>
    <property type="project" value="UniProtKB-ARBA"/>
</dbReference>
<evidence type="ECO:0000313" key="8">
    <source>
        <dbReference type="Proteomes" id="UP000320300"/>
    </source>
</evidence>
<keyword evidence="8" id="KW-1185">Reference proteome</keyword>
<dbReference type="CDD" id="cd07363">
    <property type="entry name" value="45_DOPA_Dioxygenase"/>
    <property type="match status" value="1"/>
</dbReference>
<dbReference type="GO" id="GO:0008198">
    <property type="term" value="F:ferrous iron binding"/>
    <property type="evidence" value="ECO:0007669"/>
    <property type="project" value="InterPro"/>
</dbReference>